<dbReference type="InterPro" id="IPR050147">
    <property type="entry name" value="Ser/Thr_Dehydratase"/>
</dbReference>
<dbReference type="Proteomes" id="UP001259659">
    <property type="component" value="Unassembled WGS sequence"/>
</dbReference>
<dbReference type="Gene3D" id="3.40.50.1100">
    <property type="match status" value="2"/>
</dbReference>
<evidence type="ECO:0000256" key="2">
    <source>
        <dbReference type="ARBA" id="ARBA00022898"/>
    </source>
</evidence>
<dbReference type="PANTHER" id="PTHR48078">
    <property type="entry name" value="THREONINE DEHYDRATASE, MITOCHONDRIAL-RELATED"/>
    <property type="match status" value="1"/>
</dbReference>
<dbReference type="InterPro" id="IPR036052">
    <property type="entry name" value="TrpB-like_PALP_sf"/>
</dbReference>
<evidence type="ECO:0000313" key="5">
    <source>
        <dbReference type="EMBL" id="MDS0258211.1"/>
    </source>
</evidence>
<keyword evidence="6" id="KW-1185">Reference proteome</keyword>
<evidence type="ECO:0000313" key="6">
    <source>
        <dbReference type="Proteomes" id="UP001259659"/>
    </source>
</evidence>
<dbReference type="EMBL" id="JAMQON010000001">
    <property type="protein sequence ID" value="MDS0258211.1"/>
    <property type="molecule type" value="Genomic_DNA"/>
</dbReference>
<accession>A0ABU2F8T1</accession>
<protein>
    <submittedName>
        <fullName evidence="5">Threonine/serine dehydratase</fullName>
    </submittedName>
</protein>
<proteinExistence type="predicted"/>
<comment type="cofactor">
    <cofactor evidence="1">
        <name>pyridoxal 5'-phosphate</name>
        <dbReference type="ChEBI" id="CHEBI:597326"/>
    </cofactor>
</comment>
<organism evidence="5 6">
    <name type="scientific">Haloarcula saliterrae</name>
    <dbReference type="NCBI Taxonomy" id="2950534"/>
    <lineage>
        <taxon>Archaea</taxon>
        <taxon>Methanobacteriati</taxon>
        <taxon>Methanobacteriota</taxon>
        <taxon>Stenosarchaea group</taxon>
        <taxon>Halobacteria</taxon>
        <taxon>Halobacteriales</taxon>
        <taxon>Haloarculaceae</taxon>
        <taxon>Haloarcula</taxon>
    </lineage>
</organism>
<name>A0ABU2F8T1_9EURY</name>
<keyword evidence="2" id="KW-0663">Pyridoxal phosphate</keyword>
<dbReference type="SUPFAM" id="SSF53686">
    <property type="entry name" value="Tryptophan synthase beta subunit-like PLP-dependent enzymes"/>
    <property type="match status" value="1"/>
</dbReference>
<reference evidence="5 6" key="1">
    <citation type="submission" date="2022-06" db="EMBL/GenBank/DDBJ databases">
        <title>Haloarcula sp. a new haloarchaeum isolate from saline soil.</title>
        <authorList>
            <person name="Strakova D."/>
            <person name="Galisteo C."/>
            <person name="Sanchez-Porro C."/>
            <person name="Ventosa A."/>
        </authorList>
    </citation>
    <scope>NUCLEOTIDE SEQUENCE [LARGE SCALE GENOMIC DNA]</scope>
    <source>
        <strain evidence="5 6">S1CR25-12</strain>
    </source>
</reference>
<sequence length="344" mass="36411">MDGRYEPVESPDETTVFPYHDLTPPTTADVARARKVVSRHLPETPLVRSETLSAALDADVYLKREDTLPTGAFKVRGGVNLVASLDPEFRERGLIAASSGNHGLSVAWAGREFDVPVTIGVPEKANAGKVAAMERLGADVVSYGPDYDTAREHIESLAVENGKRYVHSGNEPKLLSGVGTAGLEIVEELPEVDRLYCPIGGGTSAVGYCLTVGALTDADVVGVQSAAAPAMYRAYHEDTLEPHDRMETSAEGVATRVPFALTMGVLRDGLADLQLVSEDAIHESVARLFVEERIVMEGACGTSVAAALRAGDDIAGETVVIPVSGRNIDRAKLDAALADYDGVA</sequence>
<dbReference type="Pfam" id="PF00291">
    <property type="entry name" value="PALP"/>
    <property type="match status" value="1"/>
</dbReference>
<gene>
    <name evidence="5" type="ORF">NDI56_02170</name>
</gene>
<dbReference type="CDD" id="cd01562">
    <property type="entry name" value="Thr-dehyd"/>
    <property type="match status" value="1"/>
</dbReference>
<dbReference type="RefSeq" id="WP_310917770.1">
    <property type="nucleotide sequence ID" value="NZ_JAMQON010000001.1"/>
</dbReference>
<feature type="domain" description="Tryptophan synthase beta chain-like PALP" evidence="4">
    <location>
        <begin position="38"/>
        <end position="325"/>
    </location>
</feature>
<dbReference type="InterPro" id="IPR001926">
    <property type="entry name" value="TrpB-like_PALP"/>
</dbReference>
<keyword evidence="3" id="KW-0456">Lyase</keyword>
<evidence type="ECO:0000256" key="3">
    <source>
        <dbReference type="ARBA" id="ARBA00023239"/>
    </source>
</evidence>
<evidence type="ECO:0000259" key="4">
    <source>
        <dbReference type="Pfam" id="PF00291"/>
    </source>
</evidence>
<comment type="caution">
    <text evidence="5">The sequence shown here is derived from an EMBL/GenBank/DDBJ whole genome shotgun (WGS) entry which is preliminary data.</text>
</comment>
<dbReference type="PANTHER" id="PTHR48078:SF7">
    <property type="entry name" value="BLL6502 PROTEIN"/>
    <property type="match status" value="1"/>
</dbReference>
<evidence type="ECO:0000256" key="1">
    <source>
        <dbReference type="ARBA" id="ARBA00001933"/>
    </source>
</evidence>